<gene>
    <name evidence="2" type="ORF">OCU04_000251</name>
</gene>
<keyword evidence="1" id="KW-1133">Transmembrane helix</keyword>
<dbReference type="EMBL" id="JAPEIS010000001">
    <property type="protein sequence ID" value="KAJ8069837.1"/>
    <property type="molecule type" value="Genomic_DNA"/>
</dbReference>
<protein>
    <submittedName>
        <fullName evidence="2">Uncharacterized protein</fullName>
    </submittedName>
</protein>
<comment type="caution">
    <text evidence="2">The sequence shown here is derived from an EMBL/GenBank/DDBJ whole genome shotgun (WGS) entry which is preliminary data.</text>
</comment>
<sequence>MGFPFSNFKQASFLFFFFFTNLCIYFKMSSTKANLDIEQRGSRYSKIPRSDHIVRSSKKRPFSPDGFREHPIIIDDNTESKTKIKALSRKRQRTNHQDPLELSRPTFSKFFEINQFLRSSKKIIVINGTGILARTVLIFEEIRKSK</sequence>
<name>A0A9X0AVP1_9HELO</name>
<accession>A0A9X0AVP1</accession>
<dbReference type="AlphaFoldDB" id="A0A9X0AVP1"/>
<keyword evidence="1" id="KW-0812">Transmembrane</keyword>
<keyword evidence="1" id="KW-0472">Membrane</keyword>
<evidence type="ECO:0000313" key="2">
    <source>
        <dbReference type="EMBL" id="KAJ8069837.1"/>
    </source>
</evidence>
<reference evidence="2" key="1">
    <citation type="submission" date="2022-11" db="EMBL/GenBank/DDBJ databases">
        <title>Genome Resource of Sclerotinia nivalis Strain SnTB1, a Plant Pathogen Isolated from American Ginseng.</title>
        <authorList>
            <person name="Fan S."/>
        </authorList>
    </citation>
    <scope>NUCLEOTIDE SEQUENCE</scope>
    <source>
        <strain evidence="2">SnTB1</strain>
    </source>
</reference>
<dbReference type="Proteomes" id="UP001152300">
    <property type="component" value="Unassembled WGS sequence"/>
</dbReference>
<proteinExistence type="predicted"/>
<evidence type="ECO:0000256" key="1">
    <source>
        <dbReference type="SAM" id="Phobius"/>
    </source>
</evidence>
<evidence type="ECO:0000313" key="3">
    <source>
        <dbReference type="Proteomes" id="UP001152300"/>
    </source>
</evidence>
<keyword evidence="3" id="KW-1185">Reference proteome</keyword>
<organism evidence="2 3">
    <name type="scientific">Sclerotinia nivalis</name>
    <dbReference type="NCBI Taxonomy" id="352851"/>
    <lineage>
        <taxon>Eukaryota</taxon>
        <taxon>Fungi</taxon>
        <taxon>Dikarya</taxon>
        <taxon>Ascomycota</taxon>
        <taxon>Pezizomycotina</taxon>
        <taxon>Leotiomycetes</taxon>
        <taxon>Helotiales</taxon>
        <taxon>Sclerotiniaceae</taxon>
        <taxon>Sclerotinia</taxon>
    </lineage>
</organism>
<dbReference type="OrthoDB" id="3555545at2759"/>
<feature type="transmembrane region" description="Helical" evidence="1">
    <location>
        <begin position="12"/>
        <end position="28"/>
    </location>
</feature>